<protein>
    <submittedName>
        <fullName evidence="1">Uncharacterized protein</fullName>
    </submittedName>
</protein>
<proteinExistence type="predicted"/>
<dbReference type="EMBL" id="JAURVH010001527">
    <property type="protein sequence ID" value="KAK5913275.1"/>
    <property type="molecule type" value="Genomic_DNA"/>
</dbReference>
<name>A0AAN8D4D3_CHAGU</name>
<gene>
    <name evidence="1" type="ORF">CgunFtcFv8_007820</name>
</gene>
<reference evidence="1 2" key="1">
    <citation type="journal article" date="2023" name="Mol. Biol. Evol.">
        <title>Genomics of Secondarily Temperate Adaptation in the Only Non-Antarctic Icefish.</title>
        <authorList>
            <person name="Rivera-Colon A.G."/>
            <person name="Rayamajhi N."/>
            <person name="Minhas B.F."/>
            <person name="Madrigal G."/>
            <person name="Bilyk K.T."/>
            <person name="Yoon V."/>
            <person name="Hune M."/>
            <person name="Gregory S."/>
            <person name="Cheng C.H.C."/>
            <person name="Catchen J.M."/>
        </authorList>
    </citation>
    <scope>NUCLEOTIDE SEQUENCE [LARGE SCALE GENOMIC DNA]</scope>
    <source>
        <tissue evidence="1">White muscle</tissue>
    </source>
</reference>
<accession>A0AAN8D4D3</accession>
<dbReference type="AlphaFoldDB" id="A0AAN8D4D3"/>
<dbReference type="PANTHER" id="PTHR31751">
    <property type="entry name" value="SI:CH211-108C17.2-RELATED-RELATED"/>
    <property type="match status" value="1"/>
</dbReference>
<dbReference type="PANTHER" id="PTHR31751:SF42">
    <property type="entry name" value="PROTEIN CBG10204"/>
    <property type="match status" value="1"/>
</dbReference>
<sequence>MSSMSIVAMDSSFKAVYMVHWNKNDERDWLIKGSTPYKELELIVKSKLLLKDIARLSPAEQTSSLESFHKVILFFAPKSVHFPFTTMAARYF</sequence>
<organism evidence="1 2">
    <name type="scientific">Champsocephalus gunnari</name>
    <name type="common">Mackerel icefish</name>
    <dbReference type="NCBI Taxonomy" id="52237"/>
    <lineage>
        <taxon>Eukaryota</taxon>
        <taxon>Metazoa</taxon>
        <taxon>Chordata</taxon>
        <taxon>Craniata</taxon>
        <taxon>Vertebrata</taxon>
        <taxon>Euteleostomi</taxon>
        <taxon>Actinopterygii</taxon>
        <taxon>Neopterygii</taxon>
        <taxon>Teleostei</taxon>
        <taxon>Neoteleostei</taxon>
        <taxon>Acanthomorphata</taxon>
        <taxon>Eupercaria</taxon>
        <taxon>Perciformes</taxon>
        <taxon>Notothenioidei</taxon>
        <taxon>Channichthyidae</taxon>
        <taxon>Champsocephalus</taxon>
    </lineage>
</organism>
<keyword evidence="2" id="KW-1185">Reference proteome</keyword>
<comment type="caution">
    <text evidence="1">The sequence shown here is derived from an EMBL/GenBank/DDBJ whole genome shotgun (WGS) entry which is preliminary data.</text>
</comment>
<dbReference type="Proteomes" id="UP001331515">
    <property type="component" value="Unassembled WGS sequence"/>
</dbReference>
<evidence type="ECO:0000313" key="2">
    <source>
        <dbReference type="Proteomes" id="UP001331515"/>
    </source>
</evidence>
<evidence type="ECO:0000313" key="1">
    <source>
        <dbReference type="EMBL" id="KAK5913275.1"/>
    </source>
</evidence>